<gene>
    <name evidence="2" type="ORF">BJ554DRAFT_896</name>
</gene>
<keyword evidence="3" id="KW-1185">Reference proteome</keyword>
<proteinExistence type="predicted"/>
<dbReference type="AlphaFoldDB" id="A0A8H7ZTB4"/>
<evidence type="ECO:0000256" key="1">
    <source>
        <dbReference type="SAM" id="MobiDB-lite"/>
    </source>
</evidence>
<dbReference type="EMBL" id="JAEFCI010007869">
    <property type="protein sequence ID" value="KAG5458807.1"/>
    <property type="molecule type" value="Genomic_DNA"/>
</dbReference>
<sequence>MIAEHAECSSAKSTQRDGLPDRAFESERIPSGDSAGEGRRPYIYPRPPPSPPSIPKAFPPRPPKRLARHPETRPGPACCRKLTGPNGVSSATPFT</sequence>
<comment type="caution">
    <text evidence="2">The sequence shown here is derived from an EMBL/GenBank/DDBJ whole genome shotgun (WGS) entry which is preliminary data.</text>
</comment>
<name>A0A8H7ZTB4_9FUNG</name>
<feature type="compositionally biased region" description="Polar residues" evidence="1">
    <location>
        <begin position="86"/>
        <end position="95"/>
    </location>
</feature>
<evidence type="ECO:0000313" key="3">
    <source>
        <dbReference type="Proteomes" id="UP000673691"/>
    </source>
</evidence>
<dbReference type="Proteomes" id="UP000673691">
    <property type="component" value="Unassembled WGS sequence"/>
</dbReference>
<feature type="compositionally biased region" description="Basic and acidic residues" evidence="1">
    <location>
        <begin position="14"/>
        <end position="40"/>
    </location>
</feature>
<protein>
    <submittedName>
        <fullName evidence="2">Uncharacterized protein</fullName>
    </submittedName>
</protein>
<evidence type="ECO:0000313" key="2">
    <source>
        <dbReference type="EMBL" id="KAG5458807.1"/>
    </source>
</evidence>
<reference evidence="2 3" key="1">
    <citation type="journal article" name="Sci. Rep.">
        <title>Genome-scale phylogenetic analyses confirm Olpidium as the closest living zoosporic fungus to the non-flagellated, terrestrial fungi.</title>
        <authorList>
            <person name="Chang Y."/>
            <person name="Rochon D."/>
            <person name="Sekimoto S."/>
            <person name="Wang Y."/>
            <person name="Chovatia M."/>
            <person name="Sandor L."/>
            <person name="Salamov A."/>
            <person name="Grigoriev I.V."/>
            <person name="Stajich J.E."/>
            <person name="Spatafora J.W."/>
        </authorList>
    </citation>
    <scope>NUCLEOTIDE SEQUENCE [LARGE SCALE GENOMIC DNA]</scope>
    <source>
        <strain evidence="2">S191</strain>
    </source>
</reference>
<accession>A0A8H7ZTB4</accession>
<organism evidence="2 3">
    <name type="scientific">Olpidium bornovanus</name>
    <dbReference type="NCBI Taxonomy" id="278681"/>
    <lineage>
        <taxon>Eukaryota</taxon>
        <taxon>Fungi</taxon>
        <taxon>Fungi incertae sedis</taxon>
        <taxon>Olpidiomycota</taxon>
        <taxon>Olpidiomycotina</taxon>
        <taxon>Olpidiomycetes</taxon>
        <taxon>Olpidiales</taxon>
        <taxon>Olpidiaceae</taxon>
        <taxon>Olpidium</taxon>
    </lineage>
</organism>
<feature type="region of interest" description="Disordered" evidence="1">
    <location>
        <begin position="1"/>
        <end position="95"/>
    </location>
</feature>
<feature type="compositionally biased region" description="Pro residues" evidence="1">
    <location>
        <begin position="44"/>
        <end position="61"/>
    </location>
</feature>